<dbReference type="Gramene" id="QL06p014211:mrna">
    <property type="protein sequence ID" value="QL06p014211:mrna"/>
    <property type="gene ID" value="QL06p014211"/>
</dbReference>
<reference evidence="16" key="2">
    <citation type="submission" date="2021-01" db="UniProtKB">
        <authorList>
            <consortium name="EnsemblPlants"/>
        </authorList>
    </citation>
    <scope>IDENTIFICATION</scope>
</reference>
<keyword evidence="14" id="KW-0964">Secreted</keyword>
<name>A0A7N2LXY9_QUELO</name>
<dbReference type="OMA" id="AAICEPT"/>
<dbReference type="FunFam" id="2.160.20.10:FF:000001">
    <property type="entry name" value="Pectinesterase"/>
    <property type="match status" value="1"/>
</dbReference>
<dbReference type="RefSeq" id="XP_030923951.1">
    <property type="nucleotide sequence ID" value="XM_031068091.1"/>
</dbReference>
<comment type="similarity">
    <text evidence="3">In the N-terminal section; belongs to the PMEI family.</text>
</comment>
<dbReference type="GeneID" id="115950833"/>
<dbReference type="EnsemblPlants" id="QL06p014211:mrna">
    <property type="protein sequence ID" value="QL06p014211:mrna"/>
    <property type="gene ID" value="QL06p014211"/>
</dbReference>
<evidence type="ECO:0000256" key="14">
    <source>
        <dbReference type="RuleBase" id="RU000589"/>
    </source>
</evidence>
<dbReference type="EC" id="3.1.1.11" evidence="5 14"/>
<dbReference type="InterPro" id="IPR006501">
    <property type="entry name" value="Pectinesterase_inhib_dom"/>
</dbReference>
<dbReference type="InterPro" id="IPR012334">
    <property type="entry name" value="Pectin_lyas_fold"/>
</dbReference>
<evidence type="ECO:0000256" key="11">
    <source>
        <dbReference type="ARBA" id="ARBA00047928"/>
    </source>
</evidence>
<evidence type="ECO:0000256" key="13">
    <source>
        <dbReference type="PROSITE-ProRule" id="PRU10040"/>
    </source>
</evidence>
<keyword evidence="9" id="KW-1015">Disulfide bond</keyword>
<keyword evidence="6 14" id="KW-0134">Cell wall</keyword>
<organism evidence="16 17">
    <name type="scientific">Quercus lobata</name>
    <name type="common">Valley oak</name>
    <dbReference type="NCBI Taxonomy" id="97700"/>
    <lineage>
        <taxon>Eukaryota</taxon>
        <taxon>Viridiplantae</taxon>
        <taxon>Streptophyta</taxon>
        <taxon>Embryophyta</taxon>
        <taxon>Tracheophyta</taxon>
        <taxon>Spermatophyta</taxon>
        <taxon>Magnoliopsida</taxon>
        <taxon>eudicotyledons</taxon>
        <taxon>Gunneridae</taxon>
        <taxon>Pentapetalae</taxon>
        <taxon>rosids</taxon>
        <taxon>fabids</taxon>
        <taxon>Fagales</taxon>
        <taxon>Fagaceae</taxon>
        <taxon>Quercus</taxon>
    </lineage>
</organism>
<dbReference type="EMBL" id="LRBV02000006">
    <property type="status" value="NOT_ANNOTATED_CDS"/>
    <property type="molecule type" value="Genomic_DNA"/>
</dbReference>
<evidence type="ECO:0000256" key="6">
    <source>
        <dbReference type="ARBA" id="ARBA00022512"/>
    </source>
</evidence>
<accession>A0A7N2LXY9</accession>
<dbReference type="Pfam" id="PF01095">
    <property type="entry name" value="Pectinesterase"/>
    <property type="match status" value="1"/>
</dbReference>
<keyword evidence="8 14" id="KW-0063">Aspartyl esterase</keyword>
<feature type="active site" evidence="13">
    <location>
        <position position="397"/>
    </location>
</feature>
<keyword evidence="17" id="KW-1185">Reference proteome</keyword>
<dbReference type="Proteomes" id="UP000594261">
    <property type="component" value="Chromosome 6"/>
</dbReference>
<keyword evidence="14" id="KW-0961">Cell wall biogenesis/degradation</keyword>
<reference evidence="16 17" key="1">
    <citation type="journal article" date="2016" name="G3 (Bethesda)">
        <title>First Draft Assembly and Annotation of the Genome of a California Endemic Oak Quercus lobata Nee (Fagaceae).</title>
        <authorList>
            <person name="Sork V.L."/>
            <person name="Fitz-Gibbon S.T."/>
            <person name="Puiu D."/>
            <person name="Crepeau M."/>
            <person name="Gugger P.F."/>
            <person name="Sherman R."/>
            <person name="Stevens K."/>
            <person name="Langley C.H."/>
            <person name="Pellegrini M."/>
            <person name="Salzberg S.L."/>
        </authorList>
    </citation>
    <scope>NUCLEOTIDE SEQUENCE [LARGE SCALE GENOMIC DNA]</scope>
    <source>
        <strain evidence="16 17">cv. SW786</strain>
    </source>
</reference>
<dbReference type="Gene3D" id="1.20.140.40">
    <property type="entry name" value="Invertase/pectin methylesterase inhibitor family protein"/>
    <property type="match status" value="1"/>
</dbReference>
<dbReference type="GO" id="GO:0004857">
    <property type="term" value="F:enzyme inhibitor activity"/>
    <property type="evidence" value="ECO:0007669"/>
    <property type="project" value="InterPro"/>
</dbReference>
<evidence type="ECO:0000313" key="17">
    <source>
        <dbReference type="Proteomes" id="UP000594261"/>
    </source>
</evidence>
<evidence type="ECO:0000256" key="5">
    <source>
        <dbReference type="ARBA" id="ARBA00013229"/>
    </source>
</evidence>
<comment type="catalytic activity">
    <reaction evidence="11 14">
        <text>[(1-&gt;4)-alpha-D-galacturonosyl methyl ester](n) + n H2O = [(1-&gt;4)-alpha-D-galacturonosyl](n) + n methanol + n H(+)</text>
        <dbReference type="Rhea" id="RHEA:22380"/>
        <dbReference type="Rhea" id="RHEA-COMP:14570"/>
        <dbReference type="Rhea" id="RHEA-COMP:14573"/>
        <dbReference type="ChEBI" id="CHEBI:15377"/>
        <dbReference type="ChEBI" id="CHEBI:15378"/>
        <dbReference type="ChEBI" id="CHEBI:17790"/>
        <dbReference type="ChEBI" id="CHEBI:140522"/>
        <dbReference type="ChEBI" id="CHEBI:140523"/>
        <dbReference type="EC" id="3.1.1.11"/>
    </reaction>
</comment>
<evidence type="ECO:0000256" key="9">
    <source>
        <dbReference type="ARBA" id="ARBA00023157"/>
    </source>
</evidence>
<evidence type="ECO:0000256" key="1">
    <source>
        <dbReference type="ARBA" id="ARBA00004191"/>
    </source>
</evidence>
<dbReference type="UniPathway" id="UPA00545">
    <property type="reaction ID" value="UER00823"/>
</dbReference>
<comment type="subcellular location">
    <subcellularLocation>
        <location evidence="1 14">Secreted</location>
        <location evidence="1 14">Cell wall</location>
    </subcellularLocation>
</comment>
<dbReference type="PROSITE" id="PS00800">
    <property type="entry name" value="PECTINESTERASE_1"/>
    <property type="match status" value="1"/>
</dbReference>
<dbReference type="InterPro" id="IPR033131">
    <property type="entry name" value="Pectinesterase_Asp_AS"/>
</dbReference>
<gene>
    <name evidence="16" type="primary">LOC115950833</name>
</gene>
<dbReference type="AlphaFoldDB" id="A0A7N2LXY9"/>
<comment type="pathway">
    <text evidence="2 14">Glycan metabolism; pectin degradation; 2-dehydro-3-deoxy-D-gluconate from pectin: step 1/5.</text>
</comment>
<evidence type="ECO:0000256" key="8">
    <source>
        <dbReference type="ARBA" id="ARBA00023085"/>
    </source>
</evidence>
<dbReference type="OrthoDB" id="2019149at2759"/>
<proteinExistence type="inferred from homology"/>
<dbReference type="Pfam" id="PF04043">
    <property type="entry name" value="PMEI"/>
    <property type="match status" value="1"/>
</dbReference>
<dbReference type="SMART" id="SM00856">
    <property type="entry name" value="PMEI"/>
    <property type="match status" value="1"/>
</dbReference>
<keyword evidence="7 14" id="KW-0378">Hydrolase</keyword>
<dbReference type="SUPFAM" id="SSF51126">
    <property type="entry name" value="Pectin lyase-like"/>
    <property type="match status" value="1"/>
</dbReference>
<keyword evidence="10" id="KW-0325">Glycoprotein</keyword>
<dbReference type="KEGG" id="qlo:115950833"/>
<evidence type="ECO:0000256" key="4">
    <source>
        <dbReference type="ARBA" id="ARBA00007786"/>
    </source>
</evidence>
<dbReference type="CDD" id="cd15798">
    <property type="entry name" value="PMEI-like_3"/>
    <property type="match status" value="1"/>
</dbReference>
<dbReference type="SUPFAM" id="SSF101148">
    <property type="entry name" value="Plant invertase/pectin methylesterase inhibitor"/>
    <property type="match status" value="1"/>
</dbReference>
<dbReference type="InterPro" id="IPR018040">
    <property type="entry name" value="Pectinesterase_Tyr_AS"/>
</dbReference>
<feature type="domain" description="Pectinesterase inhibitor" evidence="15">
    <location>
        <begin position="39"/>
        <end position="190"/>
    </location>
</feature>
<comment type="function">
    <text evidence="12 14">Acts in the modification of cell walls via demethylesterification of cell wall pectin.</text>
</comment>
<dbReference type="GO" id="GO:0045490">
    <property type="term" value="P:pectin catabolic process"/>
    <property type="evidence" value="ECO:0007669"/>
    <property type="project" value="UniProtKB-UniRule"/>
</dbReference>
<dbReference type="InterPro" id="IPR035513">
    <property type="entry name" value="Invertase/methylesterase_inhib"/>
</dbReference>
<sequence>MNKFIVSGVAIVVVVGAVIGIIATVSHTGSSSKDDNVSTTSKSVSAICSPTDYKDACIKSLSSYAKNQSATPKDFIQTALQVTIQEVKAALQKSGVIGNSTNNSTQKMAADDCKDLLQFAIDELQASFSTVGDSELHTISDREVELKNWLSAVISYQETCIDGFTQPDLKNEMSNGLLNASQLTSNALAIVSALSEILTSFNIPINTTASSRRLLDVSGVDDNEYPEWLSAKDRKLLQSNSGRQVKPNAIVAKDGSGQFKTITAALDAYPKANTSRYIIYVKAGIYDEYIKVTKKQVNVFMYGDGPQKTIITGKKSFREGVPTFQTASFAAIGHGFIAKSMGFQNTAGPEGHQAVALRVQSDTAVFYDCRMDGYQDTLYVQTHRQFYSNCVISGTVDFIFGDSSTVIQNSKIIVRKPMDNQQNIITAQGRKDKREITGLVLQNCTIAPEASLYPLRLQIRSYLGRPWKEFSRTVIMESTIGDLIQPAGWLEWAGNFALDTLYYAEYANQGPGAATAGRVKWKGYKVITNRNEALQFTVGSFIQGNQWLGNSTVPYYLGFKGTQASWKDGLPKKSNP</sequence>
<evidence type="ECO:0000313" key="16">
    <source>
        <dbReference type="EnsemblPlants" id="QL06p014211:mrna"/>
    </source>
</evidence>
<dbReference type="InterPro" id="IPR011050">
    <property type="entry name" value="Pectin_lyase_fold/virulence"/>
</dbReference>
<comment type="similarity">
    <text evidence="4">In the C-terminal section; belongs to the pectinesterase family.</text>
</comment>
<evidence type="ECO:0000256" key="2">
    <source>
        <dbReference type="ARBA" id="ARBA00005184"/>
    </source>
</evidence>
<dbReference type="FunFam" id="1.20.140.40:FF:000001">
    <property type="entry name" value="Pectinesterase"/>
    <property type="match status" value="1"/>
</dbReference>
<dbReference type="NCBIfam" id="TIGR01614">
    <property type="entry name" value="PME_inhib"/>
    <property type="match status" value="1"/>
</dbReference>
<evidence type="ECO:0000256" key="12">
    <source>
        <dbReference type="ARBA" id="ARBA00057335"/>
    </source>
</evidence>
<dbReference type="Gene3D" id="2.160.20.10">
    <property type="entry name" value="Single-stranded right-handed beta-helix, Pectin lyase-like"/>
    <property type="match status" value="1"/>
</dbReference>
<dbReference type="InParanoid" id="A0A7N2LXY9"/>
<dbReference type="GO" id="GO:0030599">
    <property type="term" value="F:pectinesterase activity"/>
    <property type="evidence" value="ECO:0007669"/>
    <property type="project" value="UniProtKB-UniRule"/>
</dbReference>
<evidence type="ECO:0000256" key="3">
    <source>
        <dbReference type="ARBA" id="ARBA00006027"/>
    </source>
</evidence>
<dbReference type="PANTHER" id="PTHR31707">
    <property type="entry name" value="PECTINESTERASE"/>
    <property type="match status" value="1"/>
</dbReference>
<dbReference type="PROSITE" id="PS00503">
    <property type="entry name" value="PECTINESTERASE_2"/>
    <property type="match status" value="1"/>
</dbReference>
<dbReference type="GO" id="GO:0042545">
    <property type="term" value="P:cell wall modification"/>
    <property type="evidence" value="ECO:0007669"/>
    <property type="project" value="UniProtKB-UniRule"/>
</dbReference>
<evidence type="ECO:0000256" key="7">
    <source>
        <dbReference type="ARBA" id="ARBA00022801"/>
    </source>
</evidence>
<protein>
    <recommendedName>
        <fullName evidence="5 14">Pectinesterase</fullName>
        <ecNumber evidence="5 14">3.1.1.11</ecNumber>
    </recommendedName>
</protein>
<dbReference type="InterPro" id="IPR000070">
    <property type="entry name" value="Pectinesterase_cat"/>
</dbReference>
<evidence type="ECO:0000256" key="10">
    <source>
        <dbReference type="ARBA" id="ARBA00023180"/>
    </source>
</evidence>
<evidence type="ECO:0000259" key="15">
    <source>
        <dbReference type="SMART" id="SM00856"/>
    </source>
</evidence>